<reference evidence="1 2" key="1">
    <citation type="submission" date="2016-10" db="EMBL/GenBank/DDBJ databases">
        <title>Draft Genome sequence of Alkanindiges sp. strain H1.</title>
        <authorList>
            <person name="Subhash Y."/>
            <person name="Lee S."/>
        </authorList>
    </citation>
    <scope>NUCLEOTIDE SEQUENCE [LARGE SCALE GENOMIC DNA]</scope>
    <source>
        <strain evidence="1 2">H1</strain>
    </source>
</reference>
<organism evidence="1 2">
    <name type="scientific">Alkanindiges hydrocarboniclasticus</name>
    <dbReference type="NCBI Taxonomy" id="1907941"/>
    <lineage>
        <taxon>Bacteria</taxon>
        <taxon>Pseudomonadati</taxon>
        <taxon>Pseudomonadota</taxon>
        <taxon>Gammaproteobacteria</taxon>
        <taxon>Moraxellales</taxon>
        <taxon>Moraxellaceae</taxon>
        <taxon>Alkanindiges</taxon>
    </lineage>
</organism>
<dbReference type="STRING" id="1907941.BKE30_05460"/>
<proteinExistence type="predicted"/>
<name>A0A1S8CV83_9GAMM</name>
<gene>
    <name evidence="1" type="ORF">BKE30_05460</name>
</gene>
<sequence length="85" mass="9798">MQATTFSEAEKSLIVEKIQRYFNQELGQDIGGFDAEFLLDFFAVEIGHFFYNRGLYDAQAILSQKMDDLSDAIYQLEKPTDFSAR</sequence>
<dbReference type="EMBL" id="MLCN01000013">
    <property type="protein sequence ID" value="ONG41228.1"/>
    <property type="molecule type" value="Genomic_DNA"/>
</dbReference>
<keyword evidence="2" id="KW-1185">Reference proteome</keyword>
<dbReference type="OrthoDB" id="6629495at2"/>
<evidence type="ECO:0000313" key="2">
    <source>
        <dbReference type="Proteomes" id="UP000192132"/>
    </source>
</evidence>
<evidence type="ECO:0008006" key="3">
    <source>
        <dbReference type="Google" id="ProtNLM"/>
    </source>
</evidence>
<dbReference type="InterPro" id="IPR018680">
    <property type="entry name" value="DUF2164"/>
</dbReference>
<evidence type="ECO:0000313" key="1">
    <source>
        <dbReference type="EMBL" id="ONG41228.1"/>
    </source>
</evidence>
<dbReference type="AlphaFoldDB" id="A0A1S8CV83"/>
<dbReference type="Proteomes" id="UP000192132">
    <property type="component" value="Unassembled WGS sequence"/>
</dbReference>
<comment type="caution">
    <text evidence="1">The sequence shown here is derived from an EMBL/GenBank/DDBJ whole genome shotgun (WGS) entry which is preliminary data.</text>
</comment>
<protein>
    <recommendedName>
        <fullName evidence="3">DUF2164 domain-containing protein</fullName>
    </recommendedName>
</protein>
<dbReference type="RefSeq" id="WP_076877605.1">
    <property type="nucleotide sequence ID" value="NZ_MLCN01000013.1"/>
</dbReference>
<accession>A0A1S8CV83</accession>
<dbReference type="Pfam" id="PF09932">
    <property type="entry name" value="DUF2164"/>
    <property type="match status" value="1"/>
</dbReference>